<proteinExistence type="predicted"/>
<feature type="non-terminal residue" evidence="1">
    <location>
        <position position="85"/>
    </location>
</feature>
<dbReference type="Proteomes" id="UP001328107">
    <property type="component" value="Unassembled WGS sequence"/>
</dbReference>
<keyword evidence="2" id="KW-1185">Reference proteome</keyword>
<evidence type="ECO:0000313" key="2">
    <source>
        <dbReference type="Proteomes" id="UP001328107"/>
    </source>
</evidence>
<gene>
    <name evidence="1" type="ORF">PMAYCL1PPCAC_19607</name>
</gene>
<evidence type="ECO:0000313" key="1">
    <source>
        <dbReference type="EMBL" id="GMR49412.1"/>
    </source>
</evidence>
<accession>A0AAN5CRT7</accession>
<dbReference type="EMBL" id="BTRK01000004">
    <property type="protein sequence ID" value="GMR49412.1"/>
    <property type="molecule type" value="Genomic_DNA"/>
</dbReference>
<sequence>GKTEDQLATAEKWRRESHVFANHSNDPLISLAAKGFETFGVVLSNDSFYTTSPRSILIENMPWRLRMMISMFCALSRLVSLNAFK</sequence>
<name>A0AAN5CRT7_9BILA</name>
<protein>
    <submittedName>
        <fullName evidence="1">Uncharacterized protein</fullName>
    </submittedName>
</protein>
<comment type="caution">
    <text evidence="1">The sequence shown here is derived from an EMBL/GenBank/DDBJ whole genome shotgun (WGS) entry which is preliminary data.</text>
</comment>
<reference evidence="2" key="1">
    <citation type="submission" date="2022-10" db="EMBL/GenBank/DDBJ databases">
        <title>Genome assembly of Pristionchus species.</title>
        <authorList>
            <person name="Yoshida K."/>
            <person name="Sommer R.J."/>
        </authorList>
    </citation>
    <scope>NUCLEOTIDE SEQUENCE [LARGE SCALE GENOMIC DNA]</scope>
    <source>
        <strain evidence="2">RS5460</strain>
    </source>
</reference>
<dbReference type="AlphaFoldDB" id="A0AAN5CRT7"/>
<organism evidence="1 2">
    <name type="scientific">Pristionchus mayeri</name>
    <dbReference type="NCBI Taxonomy" id="1317129"/>
    <lineage>
        <taxon>Eukaryota</taxon>
        <taxon>Metazoa</taxon>
        <taxon>Ecdysozoa</taxon>
        <taxon>Nematoda</taxon>
        <taxon>Chromadorea</taxon>
        <taxon>Rhabditida</taxon>
        <taxon>Rhabditina</taxon>
        <taxon>Diplogasteromorpha</taxon>
        <taxon>Diplogasteroidea</taxon>
        <taxon>Neodiplogasteridae</taxon>
        <taxon>Pristionchus</taxon>
    </lineage>
</organism>
<feature type="non-terminal residue" evidence="1">
    <location>
        <position position="1"/>
    </location>
</feature>